<dbReference type="EMBL" id="ANNX02000020">
    <property type="protein sequence ID" value="KYC42461.1"/>
    <property type="molecule type" value="Genomic_DNA"/>
</dbReference>
<evidence type="ECO:0000259" key="4">
    <source>
        <dbReference type="Pfam" id="PF08545"/>
    </source>
</evidence>
<dbReference type="Pfam" id="PF08541">
    <property type="entry name" value="ACP_syn_III_C"/>
    <property type="match status" value="1"/>
</dbReference>
<organism evidence="5 6">
    <name type="scientific">Scytonema hofmannii PCC 7110</name>
    <dbReference type="NCBI Taxonomy" id="128403"/>
    <lineage>
        <taxon>Bacteria</taxon>
        <taxon>Bacillati</taxon>
        <taxon>Cyanobacteriota</taxon>
        <taxon>Cyanophyceae</taxon>
        <taxon>Nostocales</taxon>
        <taxon>Scytonemataceae</taxon>
        <taxon>Scytonema</taxon>
    </lineage>
</organism>
<evidence type="ECO:0000313" key="6">
    <source>
        <dbReference type="Proteomes" id="UP000076925"/>
    </source>
</evidence>
<dbReference type="Proteomes" id="UP000076925">
    <property type="component" value="Unassembled WGS sequence"/>
</dbReference>
<dbReference type="Pfam" id="PF08545">
    <property type="entry name" value="ACP_syn_III"/>
    <property type="match status" value="1"/>
</dbReference>
<evidence type="ECO:0000256" key="2">
    <source>
        <dbReference type="ARBA" id="ARBA00023315"/>
    </source>
</evidence>
<sequence>MVYQPVGIRSLALSMPCIKRTNDYYREKYPDMIATAEQKSLARLFSLASSAPSNEFDQEMMPYLQDPFRGTIERRVLGSDESSLTLEYKAAKDALEAAQLFPHEIDLMIVASLIAEQIVPGNAAALAAQLGLTGAAWNLDSMCSNAIVALQTAGALVRAGEYRNVLVVLSCTYSRFIEETDTLSWFTGDGAGAFVVSSLESNQGILGTKIVHTAETCGAFFSELTQDAWGQERIFLRTGKNANKVLSNMAVPSIRTCCEGAVAAAGVTLDQINFFAFNTPTAWYASLCARALGIEMERTINLYPQYGNIGPVLPLSNLYHAAKLGKIHENDLVLLYTIGSVSNAGATVMRWGDVALGPYPCPPLKESQSSKLE</sequence>
<keyword evidence="6" id="KW-1185">Reference proteome</keyword>
<proteinExistence type="predicted"/>
<dbReference type="Gene3D" id="3.40.47.10">
    <property type="match status" value="1"/>
</dbReference>
<dbReference type="RefSeq" id="WP_017747607.1">
    <property type="nucleotide sequence ID" value="NZ_KQ976354.1"/>
</dbReference>
<dbReference type="InterPro" id="IPR016039">
    <property type="entry name" value="Thiolase-like"/>
</dbReference>
<protein>
    <submittedName>
        <fullName evidence="5">3-oxoacyl-ACP synthase</fullName>
    </submittedName>
</protein>
<keyword evidence="1" id="KW-0808">Transferase</keyword>
<evidence type="ECO:0000259" key="3">
    <source>
        <dbReference type="Pfam" id="PF08541"/>
    </source>
</evidence>
<name>A0A139XCN2_9CYAN</name>
<accession>A0A139XCN2</accession>
<dbReference type="OrthoDB" id="6439746at2"/>
<evidence type="ECO:0000256" key="1">
    <source>
        <dbReference type="ARBA" id="ARBA00022679"/>
    </source>
</evidence>
<reference evidence="5 6" key="1">
    <citation type="journal article" date="2013" name="Genome Biol. Evol.">
        <title>Genomes of Stigonematalean cyanobacteria (subsection V) and the evolution of oxygenic photosynthesis from prokaryotes to plastids.</title>
        <authorList>
            <person name="Dagan T."/>
            <person name="Roettger M."/>
            <person name="Stucken K."/>
            <person name="Landan G."/>
            <person name="Koch R."/>
            <person name="Major P."/>
            <person name="Gould S.B."/>
            <person name="Goremykin V.V."/>
            <person name="Rippka R."/>
            <person name="Tandeau de Marsac N."/>
            <person name="Gugger M."/>
            <person name="Lockhart P.J."/>
            <person name="Allen J.F."/>
            <person name="Brune I."/>
            <person name="Maus I."/>
            <person name="Puhler A."/>
            <person name="Martin W.F."/>
        </authorList>
    </citation>
    <scope>NUCLEOTIDE SEQUENCE [LARGE SCALE GENOMIC DNA]</scope>
    <source>
        <strain evidence="5 6">PCC 7110</strain>
    </source>
</reference>
<dbReference type="GO" id="GO:0006633">
    <property type="term" value="P:fatty acid biosynthetic process"/>
    <property type="evidence" value="ECO:0007669"/>
    <property type="project" value="InterPro"/>
</dbReference>
<dbReference type="PANTHER" id="PTHR34069">
    <property type="entry name" value="3-OXOACYL-[ACYL-CARRIER-PROTEIN] SYNTHASE 3"/>
    <property type="match status" value="1"/>
</dbReference>
<feature type="domain" description="Beta-ketoacyl-[acyl-carrier-protein] synthase III C-terminal" evidence="3">
    <location>
        <begin position="263"/>
        <end position="351"/>
    </location>
</feature>
<dbReference type="GO" id="GO:0044550">
    <property type="term" value="P:secondary metabolite biosynthetic process"/>
    <property type="evidence" value="ECO:0007669"/>
    <property type="project" value="TreeGrafter"/>
</dbReference>
<evidence type="ECO:0000313" key="5">
    <source>
        <dbReference type="EMBL" id="KYC42461.1"/>
    </source>
</evidence>
<dbReference type="GO" id="GO:0004315">
    <property type="term" value="F:3-oxoacyl-[acyl-carrier-protein] synthase activity"/>
    <property type="evidence" value="ECO:0007669"/>
    <property type="project" value="InterPro"/>
</dbReference>
<dbReference type="STRING" id="128403.WA1_21085"/>
<dbReference type="AlphaFoldDB" id="A0A139XCN2"/>
<gene>
    <name evidence="5" type="ORF">WA1_21085</name>
</gene>
<feature type="domain" description="Beta-ketoacyl-[acyl-carrier-protein] synthase III N-terminal" evidence="4">
    <location>
        <begin position="141"/>
        <end position="210"/>
    </location>
</feature>
<dbReference type="InterPro" id="IPR013751">
    <property type="entry name" value="ACP_syn_III_N"/>
</dbReference>
<dbReference type="InterPro" id="IPR013747">
    <property type="entry name" value="ACP_syn_III_C"/>
</dbReference>
<dbReference type="SUPFAM" id="SSF53901">
    <property type="entry name" value="Thiolase-like"/>
    <property type="match status" value="1"/>
</dbReference>
<keyword evidence="2" id="KW-0012">Acyltransferase</keyword>
<dbReference type="PANTHER" id="PTHR34069:SF3">
    <property type="entry name" value="ACYL-COA:ACYL-COA ALKYLTRANSFERASE"/>
    <property type="match status" value="1"/>
</dbReference>
<comment type="caution">
    <text evidence="5">The sequence shown here is derived from an EMBL/GenBank/DDBJ whole genome shotgun (WGS) entry which is preliminary data.</text>
</comment>